<evidence type="ECO:0000313" key="3">
    <source>
        <dbReference type="EMBL" id="CAL6012693.1"/>
    </source>
</evidence>
<dbReference type="AlphaFoldDB" id="A0AA86QFP2"/>
<name>A0AA86QFP2_9EUKA</name>
<gene>
    <name evidence="3" type="ORF">HINF_LOCUS23424</name>
    <name evidence="2" type="ORF">HINF_LOCUS44803</name>
</gene>
<dbReference type="EMBL" id="CAXDID020000067">
    <property type="protein sequence ID" value="CAL6012693.1"/>
    <property type="molecule type" value="Genomic_DNA"/>
</dbReference>
<accession>A0AA86QFP2</accession>
<keyword evidence="1" id="KW-0812">Transmembrane</keyword>
<evidence type="ECO:0000313" key="2">
    <source>
        <dbReference type="EMBL" id="CAI9957158.1"/>
    </source>
</evidence>
<keyword evidence="4" id="KW-1185">Reference proteome</keyword>
<organism evidence="2">
    <name type="scientific">Hexamita inflata</name>
    <dbReference type="NCBI Taxonomy" id="28002"/>
    <lineage>
        <taxon>Eukaryota</taxon>
        <taxon>Metamonada</taxon>
        <taxon>Diplomonadida</taxon>
        <taxon>Hexamitidae</taxon>
        <taxon>Hexamitinae</taxon>
        <taxon>Hexamita</taxon>
    </lineage>
</organism>
<keyword evidence="1" id="KW-0472">Membrane</keyword>
<reference evidence="2" key="1">
    <citation type="submission" date="2023-06" db="EMBL/GenBank/DDBJ databases">
        <authorList>
            <person name="Kurt Z."/>
        </authorList>
    </citation>
    <scope>NUCLEOTIDE SEQUENCE</scope>
</reference>
<dbReference type="Proteomes" id="UP001642409">
    <property type="component" value="Unassembled WGS sequence"/>
</dbReference>
<sequence>MILTSIMMASTSLSFSECFSATSYLSGNYQSFELHLNLVPFERLNLITEQNLCKMYLPGKQVIAQLHFDDISFPQLGQDEVSFVYKFNEPINVTFQLTQAEYQQIYMKQTVMYELWYDVNLVKVNNSINTITHTKFSGTGCYEYISLTYTMFNNMRVYASPMNCYVPLNSQSKIYVEYENGGKNEQIEIIPCMSNCYPTEYQVDSTDFNQINYYLMKYKNNKNQLDQFYKSFAANRKIPVYFVIQFQINGVPTIINQKIKYFYSYDALSCLQDDTIYGLCVTLNPQNLFIQFRSSQLNKLNCDTLTAVQVQIDVYVYDDVTNYRDTKLLALDEFNNNIGITFTITKDLISLRNNFGKNTRSIVTVSYLDNLGNFIWESISFVDNSYIGCVQTARLHIYDFQSCLRYRFDNNPLCSAFHLQPSDFNSLGVFYEENGVTRSLGYYLFNYEVNYTQQNQEVCFVCDEFIDSDSYAMKTCEENQKLMKEKLKTATVGFGIISNYESIILKTVVSEYKGIYVPLIGAGIGVFIVMIILIITFVKRV</sequence>
<feature type="transmembrane region" description="Helical" evidence="1">
    <location>
        <begin position="515"/>
        <end position="538"/>
    </location>
</feature>
<dbReference type="EMBL" id="CATOUU010000884">
    <property type="protein sequence ID" value="CAI9957158.1"/>
    <property type="molecule type" value="Genomic_DNA"/>
</dbReference>
<evidence type="ECO:0008006" key="5">
    <source>
        <dbReference type="Google" id="ProtNLM"/>
    </source>
</evidence>
<comment type="caution">
    <text evidence="2">The sequence shown here is derived from an EMBL/GenBank/DDBJ whole genome shotgun (WGS) entry which is preliminary data.</text>
</comment>
<keyword evidence="1" id="KW-1133">Transmembrane helix</keyword>
<reference evidence="3 4" key="2">
    <citation type="submission" date="2024-07" db="EMBL/GenBank/DDBJ databases">
        <authorList>
            <person name="Akdeniz Z."/>
        </authorList>
    </citation>
    <scope>NUCLEOTIDE SEQUENCE [LARGE SCALE GENOMIC DNA]</scope>
</reference>
<proteinExistence type="predicted"/>
<evidence type="ECO:0000313" key="4">
    <source>
        <dbReference type="Proteomes" id="UP001642409"/>
    </source>
</evidence>
<evidence type="ECO:0000256" key="1">
    <source>
        <dbReference type="SAM" id="Phobius"/>
    </source>
</evidence>
<protein>
    <recommendedName>
        <fullName evidence="5">Transmembrane protein</fullName>
    </recommendedName>
</protein>